<comment type="caution">
    <text evidence="1">The sequence shown here is derived from an EMBL/GenBank/DDBJ whole genome shotgun (WGS) entry which is preliminary data.</text>
</comment>
<evidence type="ECO:0000313" key="2">
    <source>
        <dbReference type="Proteomes" id="UP000606786"/>
    </source>
</evidence>
<proteinExistence type="predicted"/>
<dbReference type="Proteomes" id="UP000606786">
    <property type="component" value="Unassembled WGS sequence"/>
</dbReference>
<evidence type="ECO:0000313" key="1">
    <source>
        <dbReference type="EMBL" id="CAD6994195.1"/>
    </source>
</evidence>
<gene>
    <name evidence="1" type="ORF">CCAP1982_LOCUS2959</name>
</gene>
<protein>
    <submittedName>
        <fullName evidence="1">(Mediterranean fruit fly) hypothetical protein</fullName>
    </submittedName>
</protein>
<organism evidence="1 2">
    <name type="scientific">Ceratitis capitata</name>
    <name type="common">Mediterranean fruit fly</name>
    <name type="synonym">Tephritis capitata</name>
    <dbReference type="NCBI Taxonomy" id="7213"/>
    <lineage>
        <taxon>Eukaryota</taxon>
        <taxon>Metazoa</taxon>
        <taxon>Ecdysozoa</taxon>
        <taxon>Arthropoda</taxon>
        <taxon>Hexapoda</taxon>
        <taxon>Insecta</taxon>
        <taxon>Pterygota</taxon>
        <taxon>Neoptera</taxon>
        <taxon>Endopterygota</taxon>
        <taxon>Diptera</taxon>
        <taxon>Brachycera</taxon>
        <taxon>Muscomorpha</taxon>
        <taxon>Tephritoidea</taxon>
        <taxon>Tephritidae</taxon>
        <taxon>Ceratitis</taxon>
        <taxon>Ceratitis</taxon>
    </lineage>
</organism>
<sequence>MRHDEGADPDFAEKTKLKRTFCCNEFKKASVFVVDSELGTLRNAVGFRSFRVGTCWIHRLCLERIALKWVELGVKTMNLCVIVHGDKHAYIKYSFSYNPVSYTKSTCVLSIYSHSYGDPLYTNTLKIHSLIERDSNSSPCKVLNIILLNDHSYPYCCGS</sequence>
<keyword evidence="2" id="KW-1185">Reference proteome</keyword>
<dbReference type="EMBL" id="CAJHJT010000001">
    <property type="protein sequence ID" value="CAD6994195.1"/>
    <property type="molecule type" value="Genomic_DNA"/>
</dbReference>
<name>A0A811UA22_CERCA</name>
<accession>A0A811UA22</accession>
<reference evidence="1" key="1">
    <citation type="submission" date="2020-11" db="EMBL/GenBank/DDBJ databases">
        <authorList>
            <person name="Whitehead M."/>
        </authorList>
    </citation>
    <scope>NUCLEOTIDE SEQUENCE</scope>
    <source>
        <strain evidence="1">EGII</strain>
    </source>
</reference>
<dbReference type="AlphaFoldDB" id="A0A811UA22"/>